<name>A0ABM0K1R8_APLCA</name>
<gene>
    <name evidence="7 8" type="primary">LOC101856125</name>
</gene>
<feature type="region of interest" description="Disordered" evidence="4">
    <location>
        <begin position="203"/>
        <end position="239"/>
    </location>
</feature>
<dbReference type="InterPro" id="IPR011990">
    <property type="entry name" value="TPR-like_helical_dom_sf"/>
</dbReference>
<feature type="repeat" description="TPR" evidence="3">
    <location>
        <begin position="73"/>
        <end position="106"/>
    </location>
</feature>
<organism evidence="6 8">
    <name type="scientific">Aplysia californica</name>
    <name type="common">California sea hare</name>
    <dbReference type="NCBI Taxonomy" id="6500"/>
    <lineage>
        <taxon>Eukaryota</taxon>
        <taxon>Metazoa</taxon>
        <taxon>Spiralia</taxon>
        <taxon>Lophotrochozoa</taxon>
        <taxon>Mollusca</taxon>
        <taxon>Gastropoda</taxon>
        <taxon>Heterobranchia</taxon>
        <taxon>Euthyneura</taxon>
        <taxon>Tectipleura</taxon>
        <taxon>Aplysiida</taxon>
        <taxon>Aplysioidea</taxon>
        <taxon>Aplysiidae</taxon>
        <taxon>Aplysia</taxon>
    </lineage>
</organism>
<keyword evidence="2 3" id="KW-0802">TPR repeat</keyword>
<dbReference type="Proteomes" id="UP000694888">
    <property type="component" value="Unplaced"/>
</dbReference>
<evidence type="ECO:0000256" key="2">
    <source>
        <dbReference type="ARBA" id="ARBA00022803"/>
    </source>
</evidence>
<accession>A0ABM0K1R8</accession>
<feature type="compositionally biased region" description="Basic residues" evidence="4">
    <location>
        <begin position="221"/>
        <end position="239"/>
    </location>
</feature>
<evidence type="ECO:0000256" key="4">
    <source>
        <dbReference type="SAM" id="MobiDB-lite"/>
    </source>
</evidence>
<reference evidence="7 8" key="1">
    <citation type="submission" date="2025-05" db="UniProtKB">
        <authorList>
            <consortium name="RefSeq"/>
        </authorList>
    </citation>
    <scope>IDENTIFICATION</scope>
</reference>
<dbReference type="InterPro" id="IPR019734">
    <property type="entry name" value="TPR_rpt"/>
</dbReference>
<protein>
    <submittedName>
        <fullName evidence="7">Small glutamine-rich tetratricopeptide repeat-containing protein beta isoform X1</fullName>
    </submittedName>
    <submittedName>
        <fullName evidence="8">Small glutamine-rich tetratricopeptide repeat-containing protein beta isoform X2</fullName>
    </submittedName>
</protein>
<evidence type="ECO:0000256" key="3">
    <source>
        <dbReference type="PROSITE-ProRule" id="PRU00339"/>
    </source>
</evidence>
<keyword evidence="6" id="KW-1185">Reference proteome</keyword>
<keyword evidence="5" id="KW-1133">Transmembrane helix</keyword>
<evidence type="ECO:0000256" key="5">
    <source>
        <dbReference type="SAM" id="Phobius"/>
    </source>
</evidence>
<dbReference type="SUPFAM" id="SSF48452">
    <property type="entry name" value="TPR-like"/>
    <property type="match status" value="1"/>
</dbReference>
<dbReference type="PANTHER" id="PTHR45831:SF2">
    <property type="entry name" value="LD24721P"/>
    <property type="match status" value="1"/>
</dbReference>
<proteinExistence type="predicted"/>
<dbReference type="RefSeq" id="XP_005106703.1">
    <property type="nucleotide sequence ID" value="XM_005106646.3"/>
</dbReference>
<feature type="transmembrane region" description="Helical" evidence="5">
    <location>
        <begin position="158"/>
        <end position="179"/>
    </location>
</feature>
<keyword evidence="5" id="KW-0472">Membrane</keyword>
<dbReference type="InterPro" id="IPR047150">
    <property type="entry name" value="SGT"/>
</dbReference>
<dbReference type="PANTHER" id="PTHR45831">
    <property type="entry name" value="LD24721P"/>
    <property type="match status" value="1"/>
</dbReference>
<evidence type="ECO:0000256" key="1">
    <source>
        <dbReference type="ARBA" id="ARBA00022737"/>
    </source>
</evidence>
<evidence type="ECO:0000313" key="8">
    <source>
        <dbReference type="RefSeq" id="XP_005106704.1"/>
    </source>
</evidence>
<dbReference type="RefSeq" id="XP_005106704.1">
    <property type="nucleotide sequence ID" value="XM_005106647.3"/>
</dbReference>
<dbReference type="SMART" id="SM00028">
    <property type="entry name" value="TPR"/>
    <property type="match status" value="3"/>
</dbReference>
<keyword evidence="5" id="KW-0812">Transmembrane</keyword>
<dbReference type="PROSITE" id="PS50005">
    <property type="entry name" value="TPR"/>
    <property type="match status" value="1"/>
</dbReference>
<dbReference type="GeneID" id="101856125"/>
<keyword evidence="1" id="KW-0677">Repeat</keyword>
<dbReference type="Gene3D" id="1.25.40.10">
    <property type="entry name" value="Tetratricopeptide repeat domain"/>
    <property type="match status" value="1"/>
</dbReference>
<feature type="transmembrane region" description="Helical" evidence="5">
    <location>
        <begin position="132"/>
        <end position="152"/>
    </location>
</feature>
<evidence type="ECO:0000313" key="7">
    <source>
        <dbReference type="RefSeq" id="XP_005106703.1"/>
    </source>
</evidence>
<evidence type="ECO:0000313" key="6">
    <source>
        <dbReference type="Proteomes" id="UP000694888"/>
    </source>
</evidence>
<sequence length="239" mass="26377">MKTKAEQCKEEGNKCMKENKHTEAVIHYTEAIKHEPNSAVLYSNRSLAFLKIDQLYFALDDAEKAIKLEPSWPKGFFRKGEVEFKGGNYTKALMSYRQAQLLDPTDEGITAAITKATREFARDKKDAARKPVLYSCIGLTVGVLIVAADSFLTVKPAIPHVVLQVLLVAGCGGIGFVAAKIYRYLTVSQRDALLEEPIDLLKEMGDDDGTKESSPSSSTSSHKHHSQAAGRQRMKKGKS</sequence>